<dbReference type="Pfam" id="PF16862">
    <property type="entry name" value="Glyco_hydro_79C"/>
    <property type="match status" value="1"/>
</dbReference>
<name>A0ABP5F6K5_9ACTN</name>
<dbReference type="Gene3D" id="2.60.40.1180">
    <property type="entry name" value="Golgi alpha-mannosidase II"/>
    <property type="match status" value="1"/>
</dbReference>
<dbReference type="PANTHER" id="PTHR36183">
    <property type="entry name" value="BETA-GLUCURONIDASE"/>
    <property type="match status" value="1"/>
</dbReference>
<dbReference type="InterPro" id="IPR000772">
    <property type="entry name" value="Ricin_B_lectin"/>
</dbReference>
<feature type="domain" description="Ricin B lectin" evidence="2">
    <location>
        <begin position="496"/>
        <end position="625"/>
    </location>
</feature>
<protein>
    <recommendedName>
        <fullName evidence="2">Ricin B lectin domain-containing protein</fullName>
    </recommendedName>
</protein>
<comment type="caution">
    <text evidence="3">The sequence shown here is derived from an EMBL/GenBank/DDBJ whole genome shotgun (WGS) entry which is preliminary data.</text>
</comment>
<evidence type="ECO:0000313" key="3">
    <source>
        <dbReference type="EMBL" id="GAA2014563.1"/>
    </source>
</evidence>
<dbReference type="Gene3D" id="2.80.10.50">
    <property type="match status" value="1"/>
</dbReference>
<reference evidence="4" key="1">
    <citation type="journal article" date="2019" name="Int. J. Syst. Evol. Microbiol.">
        <title>The Global Catalogue of Microorganisms (GCM) 10K type strain sequencing project: providing services to taxonomists for standard genome sequencing and annotation.</title>
        <authorList>
            <consortium name="The Broad Institute Genomics Platform"/>
            <consortium name="The Broad Institute Genome Sequencing Center for Infectious Disease"/>
            <person name="Wu L."/>
            <person name="Ma J."/>
        </authorList>
    </citation>
    <scope>NUCLEOTIDE SEQUENCE [LARGE SCALE GENOMIC DNA]</scope>
    <source>
        <strain evidence="4">JCM 16014</strain>
    </source>
</reference>
<dbReference type="SMART" id="SM00458">
    <property type="entry name" value="RICIN"/>
    <property type="match status" value="1"/>
</dbReference>
<feature type="chain" id="PRO_5046925466" description="Ricin B lectin domain-containing protein" evidence="1">
    <location>
        <begin position="23"/>
        <end position="628"/>
    </location>
</feature>
<keyword evidence="4" id="KW-1185">Reference proteome</keyword>
<sequence>MFRLRAPGLPLASIAAATTALAFVVPVAGSASPAAAATSVIGIDSTTVGTSLTAAAEGLSFEANNLAQPGFTGGNLAAYLDTLSPSSVLRIGGNKSDQTFWTSTGESAPSWSVATITPADLTALAGLANASGWKVILGVNLKQYDPARAANEAQAAQRILGSTLKDIEIGNEPDLYPAYQGNTSRYLTDFQAYVSAIRAAAPGVPIEGSDEARGPSSSFQNAFVGAQKALPKPQINELTNHYYPLTGNACGGSPTIAALLGTTLRSSEKAEADAAIASAAPLGVPVAIDESNSADCGGAPGVSNVFASALWEVDEQLVMAREGVSGNYMHGGVAQCGSAMPYTPLCALTAADAAAGRVVAQPEYYGMATVRALGTGQFLNLTNPIWADVRAYAVKHADGTLSVLLDDVDDPSSTGATTVQLTLPASYGWANQVDLTASGGLSATGGITLGGQTVHADGTLPAPTPHGFAVSGAALTVTIPAGSARILTFSASAPTSTSTTLVGGLSGKCLSVSGGSTQAGATADIYTCNGSAGQNWTLRADGSIVGVPSGDCLGVVGGSTAPSAGVDIEACDGAASQHWTATAAGTIVGAGSGLCLSVTGASTANYATADIYTCNGSASETWSQKPAI</sequence>
<organism evidence="3 4">
    <name type="scientific">Catenulispora yoronensis</name>
    <dbReference type="NCBI Taxonomy" id="450799"/>
    <lineage>
        <taxon>Bacteria</taxon>
        <taxon>Bacillati</taxon>
        <taxon>Actinomycetota</taxon>
        <taxon>Actinomycetes</taxon>
        <taxon>Catenulisporales</taxon>
        <taxon>Catenulisporaceae</taxon>
        <taxon>Catenulispora</taxon>
    </lineage>
</organism>
<dbReference type="PANTHER" id="PTHR36183:SF2">
    <property type="entry name" value="BETA-GLUCURONIDASE C-TERMINAL DOMAIN-CONTAINING PROTEIN"/>
    <property type="match status" value="1"/>
</dbReference>
<dbReference type="Gene3D" id="3.20.20.80">
    <property type="entry name" value="Glycosidases"/>
    <property type="match status" value="1"/>
</dbReference>
<dbReference type="SUPFAM" id="SSF50370">
    <property type="entry name" value="Ricin B-like lectins"/>
    <property type="match status" value="1"/>
</dbReference>
<proteinExistence type="predicted"/>
<dbReference type="Proteomes" id="UP001500751">
    <property type="component" value="Unassembled WGS sequence"/>
</dbReference>
<dbReference type="CDD" id="cd00161">
    <property type="entry name" value="beta-trefoil_Ricin-like"/>
    <property type="match status" value="1"/>
</dbReference>
<evidence type="ECO:0000256" key="1">
    <source>
        <dbReference type="SAM" id="SignalP"/>
    </source>
</evidence>
<gene>
    <name evidence="3" type="ORF">GCM10009839_06940</name>
</gene>
<accession>A0ABP5F6K5</accession>
<dbReference type="InterPro" id="IPR035992">
    <property type="entry name" value="Ricin_B-like_lectins"/>
</dbReference>
<dbReference type="EMBL" id="BAAAQN010000003">
    <property type="protein sequence ID" value="GAA2014563.1"/>
    <property type="molecule type" value="Genomic_DNA"/>
</dbReference>
<feature type="signal peptide" evidence="1">
    <location>
        <begin position="1"/>
        <end position="22"/>
    </location>
</feature>
<dbReference type="InterPro" id="IPR013780">
    <property type="entry name" value="Glyco_hydro_b"/>
</dbReference>
<evidence type="ECO:0000259" key="2">
    <source>
        <dbReference type="SMART" id="SM00458"/>
    </source>
</evidence>
<dbReference type="PROSITE" id="PS50231">
    <property type="entry name" value="RICIN_B_LECTIN"/>
    <property type="match status" value="1"/>
</dbReference>
<evidence type="ECO:0000313" key="4">
    <source>
        <dbReference type="Proteomes" id="UP001500751"/>
    </source>
</evidence>
<dbReference type="RefSeq" id="WP_344663997.1">
    <property type="nucleotide sequence ID" value="NZ_BAAAQN010000003.1"/>
</dbReference>
<keyword evidence="1" id="KW-0732">Signal</keyword>
<dbReference type="Pfam" id="PF00652">
    <property type="entry name" value="Ricin_B_lectin"/>
    <property type="match status" value="1"/>
</dbReference>
<dbReference type="InterPro" id="IPR052974">
    <property type="entry name" value="GH79_Enzymes"/>
</dbReference>
<dbReference type="InterPro" id="IPR017853">
    <property type="entry name" value="GH"/>
</dbReference>
<dbReference type="SUPFAM" id="SSF51445">
    <property type="entry name" value="(Trans)glycosidases"/>
    <property type="match status" value="1"/>
</dbReference>
<dbReference type="InterPro" id="IPR031728">
    <property type="entry name" value="GlcAase_C"/>
</dbReference>